<comment type="function">
    <text evidence="3">Involved in the oxidation of myo-inositol (MI) to 2-keto-myo-inositol (2KMI or 2-inosose).</text>
</comment>
<evidence type="ECO:0000256" key="1">
    <source>
        <dbReference type="ARBA" id="ARBA00023002"/>
    </source>
</evidence>
<dbReference type="HAMAP" id="MF_01671">
    <property type="entry name" value="IolG"/>
    <property type="match status" value="1"/>
</dbReference>
<evidence type="ECO:0000259" key="4">
    <source>
        <dbReference type="Pfam" id="PF01408"/>
    </source>
</evidence>
<dbReference type="InterPro" id="IPR000683">
    <property type="entry name" value="Gfo/Idh/MocA-like_OxRdtase_N"/>
</dbReference>
<dbReference type="SUPFAM" id="SSF55347">
    <property type="entry name" value="Glyceraldehyde-3-phosphate dehydrogenase-like, C-terminal domain"/>
    <property type="match status" value="1"/>
</dbReference>
<keyword evidence="7" id="KW-1185">Reference proteome</keyword>
<dbReference type="SUPFAM" id="SSF51735">
    <property type="entry name" value="NAD(P)-binding Rossmann-fold domains"/>
    <property type="match status" value="1"/>
</dbReference>
<organism evidence="6 7">
    <name type="scientific">Halomonas kalidii</name>
    <dbReference type="NCBI Taxonomy" id="3043293"/>
    <lineage>
        <taxon>Bacteria</taxon>
        <taxon>Pseudomonadati</taxon>
        <taxon>Pseudomonadota</taxon>
        <taxon>Gammaproteobacteria</taxon>
        <taxon>Oceanospirillales</taxon>
        <taxon>Halomonadaceae</taxon>
        <taxon>Halomonas</taxon>
    </lineage>
</organism>
<evidence type="ECO:0000313" key="7">
    <source>
        <dbReference type="Proteomes" id="UP001244242"/>
    </source>
</evidence>
<comment type="catalytic activity">
    <reaction evidence="3">
        <text>myo-inositol + NAD(+) = scyllo-inosose + NADH + H(+)</text>
        <dbReference type="Rhea" id="RHEA:16949"/>
        <dbReference type="ChEBI" id="CHEBI:15378"/>
        <dbReference type="ChEBI" id="CHEBI:17268"/>
        <dbReference type="ChEBI" id="CHEBI:17811"/>
        <dbReference type="ChEBI" id="CHEBI:57540"/>
        <dbReference type="ChEBI" id="CHEBI:57945"/>
        <dbReference type="EC" id="1.1.1.18"/>
    </reaction>
</comment>
<dbReference type="InterPro" id="IPR023794">
    <property type="entry name" value="MI/DCI_dehydrogenase"/>
</dbReference>
<dbReference type="InterPro" id="IPR055170">
    <property type="entry name" value="GFO_IDH_MocA-like_dom"/>
</dbReference>
<proteinExistence type="inferred from homology"/>
<evidence type="ECO:0000256" key="3">
    <source>
        <dbReference type="HAMAP-Rule" id="MF_01671"/>
    </source>
</evidence>
<dbReference type="Gene3D" id="3.30.360.10">
    <property type="entry name" value="Dihydrodipicolinate Reductase, domain 2"/>
    <property type="match status" value="1"/>
</dbReference>
<gene>
    <name evidence="3" type="primary">iolG</name>
    <name evidence="6" type="ORF">QLQ84_05955</name>
</gene>
<dbReference type="EMBL" id="JASCQO010000028">
    <property type="protein sequence ID" value="MDI5933329.1"/>
    <property type="molecule type" value="Genomic_DNA"/>
</dbReference>
<dbReference type="Gene3D" id="3.40.50.720">
    <property type="entry name" value="NAD(P)-binding Rossmann-like Domain"/>
    <property type="match status" value="1"/>
</dbReference>
<reference evidence="6 7" key="1">
    <citation type="submission" date="2023-04" db="EMBL/GenBank/DDBJ databases">
        <title>Halomonas strains isolated from rhizosphere soil.</title>
        <authorList>
            <person name="Xu L."/>
            <person name="Sun J.-Q."/>
        </authorList>
    </citation>
    <scope>NUCLEOTIDE SEQUENCE [LARGE SCALE GENOMIC DNA]</scope>
    <source>
        <strain evidence="6 7">LN1S58</strain>
    </source>
</reference>
<comment type="subunit">
    <text evidence="3">Homotetramer.</text>
</comment>
<dbReference type="Proteomes" id="UP001244242">
    <property type="component" value="Unassembled WGS sequence"/>
</dbReference>
<accession>A0ABT6VH85</accession>
<dbReference type="Pfam" id="PF22725">
    <property type="entry name" value="GFO_IDH_MocA_C3"/>
    <property type="match status" value="1"/>
</dbReference>
<comment type="caution">
    <text evidence="6">The sequence shown here is derived from an EMBL/GenBank/DDBJ whole genome shotgun (WGS) entry which is preliminary data.</text>
</comment>
<dbReference type="EC" id="1.1.1.18" evidence="3"/>
<evidence type="ECO:0000259" key="5">
    <source>
        <dbReference type="Pfam" id="PF22725"/>
    </source>
</evidence>
<sequence length="338" mass="37333">MTLKIGVIGTGAIGKEHIRRITHKLKGAQVVAVNDVNTEQAQAVVRDEALQAEVYASGVEVIQAAEVEAVIVTSWGPTHEEFVLASIAAGKPVFCEKPLAVTAEGCRQIVEAEIEAGRKLVQVGFMRRFDHSYRQLKRVLEADTIGAPLILNCVHRNPQSPSSDFSGDMALTDSCVHEFDVLRWLLDDDYVSVQVIQPRKTRLCDDELQDPHVILLRTRQGIHISIESFVNCQYGYDIQCQVVGETGTANLPEPPSVPVRHAAKLSSGILDSWKDRFIDAFDVEFQEWIDATLRGEMTGPSAWDGYVVAVTGDACVKAKYSGRIEPIELPECPDFYTN</sequence>
<dbReference type="PANTHER" id="PTHR43593:SF1">
    <property type="entry name" value="INOSITOL 2-DEHYDROGENASE"/>
    <property type="match status" value="1"/>
</dbReference>
<dbReference type="InterPro" id="IPR036291">
    <property type="entry name" value="NAD(P)-bd_dom_sf"/>
</dbReference>
<dbReference type="InterPro" id="IPR050424">
    <property type="entry name" value="Gfo-Idh-MocA_inositol_DH"/>
</dbReference>
<dbReference type="PANTHER" id="PTHR43593">
    <property type="match status" value="1"/>
</dbReference>
<comment type="similarity">
    <text evidence="3">Belongs to the Gfo/Idh/MocA family.</text>
</comment>
<name>A0ABT6VH85_9GAMM</name>
<protein>
    <recommendedName>
        <fullName evidence="3">Inositol 2-dehydrogenase</fullName>
        <ecNumber evidence="3">1.1.1.18</ecNumber>
    </recommendedName>
    <alternativeName>
        <fullName evidence="3">Myo-inositol 2-dehydrogenase</fullName>
        <shortName evidence="3">MI 2-dehydrogenase</shortName>
    </alternativeName>
</protein>
<feature type="domain" description="GFO/IDH/MocA-like oxidoreductase" evidence="5">
    <location>
        <begin position="133"/>
        <end position="249"/>
    </location>
</feature>
<keyword evidence="1 3" id="KW-0560">Oxidoreductase</keyword>
<feature type="domain" description="Gfo/Idh/MocA-like oxidoreductase N-terminal" evidence="4">
    <location>
        <begin position="3"/>
        <end position="125"/>
    </location>
</feature>
<evidence type="ECO:0000256" key="2">
    <source>
        <dbReference type="ARBA" id="ARBA00023027"/>
    </source>
</evidence>
<keyword evidence="2 3" id="KW-0520">NAD</keyword>
<evidence type="ECO:0000313" key="6">
    <source>
        <dbReference type="EMBL" id="MDI5933329.1"/>
    </source>
</evidence>
<dbReference type="RefSeq" id="WP_282720839.1">
    <property type="nucleotide sequence ID" value="NZ_JASCQO010000028.1"/>
</dbReference>
<dbReference type="Pfam" id="PF01408">
    <property type="entry name" value="GFO_IDH_MocA"/>
    <property type="match status" value="1"/>
</dbReference>